<dbReference type="SUPFAM" id="SSF51735">
    <property type="entry name" value="NAD(P)-binding Rossmann-fold domains"/>
    <property type="match status" value="1"/>
</dbReference>
<dbReference type="EMBL" id="FUYC01000009">
    <property type="protein sequence ID" value="SKA87224.1"/>
    <property type="molecule type" value="Genomic_DNA"/>
</dbReference>
<dbReference type="RefSeq" id="WP_078717582.1">
    <property type="nucleotide sequence ID" value="NZ_FUYC01000009.1"/>
</dbReference>
<dbReference type="SMART" id="SM00881">
    <property type="entry name" value="CoA_binding"/>
    <property type="match status" value="1"/>
</dbReference>
<dbReference type="PANTHER" id="PTHR33303:SF2">
    <property type="entry name" value="COA-BINDING DOMAIN-CONTAINING PROTEIN"/>
    <property type="match status" value="1"/>
</dbReference>
<gene>
    <name evidence="2" type="ORF">SAMN02745704_02027</name>
</gene>
<evidence type="ECO:0000313" key="3">
    <source>
        <dbReference type="Proteomes" id="UP000190027"/>
    </source>
</evidence>
<proteinExistence type="predicted"/>
<feature type="domain" description="CoA-binding" evidence="1">
    <location>
        <begin position="11"/>
        <end position="106"/>
    </location>
</feature>
<dbReference type="Gene3D" id="3.40.50.720">
    <property type="entry name" value="NAD(P)-binding Rossmann-like Domain"/>
    <property type="match status" value="1"/>
</dbReference>
<accession>A0A1T4XCD7</accession>
<dbReference type="PANTHER" id="PTHR33303">
    <property type="entry name" value="CYTOPLASMIC PROTEIN-RELATED"/>
    <property type="match status" value="1"/>
</dbReference>
<dbReference type="OrthoDB" id="9804695at2"/>
<sequence length="141" mass="15491">MLHDIKELTALLREVKTIAVLGAVDKPGRPVDMVGRYLIDAGYDVIPVHPKRTDVWGLPTFTSLSEVPRPVDMVNLFRAAPHCPGHAEETLRLDPLPRCFWMQTGIFSPEARAMLAGSGITVVEDLCLKVFHEAHLPGATA</sequence>
<dbReference type="AlphaFoldDB" id="A0A1T4XCD7"/>
<dbReference type="InterPro" id="IPR036291">
    <property type="entry name" value="NAD(P)-bd_dom_sf"/>
</dbReference>
<dbReference type="STRING" id="1121449.SAMN02745704_02027"/>
<name>A0A1T4XCD7_9BACT</name>
<evidence type="ECO:0000313" key="2">
    <source>
        <dbReference type="EMBL" id="SKA87224.1"/>
    </source>
</evidence>
<dbReference type="InterPro" id="IPR003781">
    <property type="entry name" value="CoA-bd"/>
</dbReference>
<dbReference type="Proteomes" id="UP000190027">
    <property type="component" value="Unassembled WGS sequence"/>
</dbReference>
<dbReference type="Pfam" id="PF13380">
    <property type="entry name" value="CoA_binding_2"/>
    <property type="match status" value="1"/>
</dbReference>
<reference evidence="2 3" key="1">
    <citation type="submission" date="2017-02" db="EMBL/GenBank/DDBJ databases">
        <authorList>
            <person name="Peterson S.W."/>
        </authorList>
    </citation>
    <scope>NUCLEOTIDE SEQUENCE [LARGE SCALE GENOMIC DNA]</scope>
    <source>
        <strain evidence="2 3">DSM 16080</strain>
    </source>
</reference>
<protein>
    <recommendedName>
        <fullName evidence="1">CoA-binding domain-containing protein</fullName>
    </recommendedName>
</protein>
<organism evidence="2 3">
    <name type="scientific">Paucidesulfovibrio gracilis DSM 16080</name>
    <dbReference type="NCBI Taxonomy" id="1121449"/>
    <lineage>
        <taxon>Bacteria</taxon>
        <taxon>Pseudomonadati</taxon>
        <taxon>Thermodesulfobacteriota</taxon>
        <taxon>Desulfovibrionia</taxon>
        <taxon>Desulfovibrionales</taxon>
        <taxon>Desulfovibrionaceae</taxon>
        <taxon>Paucidesulfovibrio</taxon>
    </lineage>
</organism>
<evidence type="ECO:0000259" key="1">
    <source>
        <dbReference type="SMART" id="SM00881"/>
    </source>
</evidence>
<keyword evidence="3" id="KW-1185">Reference proteome</keyword>